<dbReference type="PANTHER" id="PTHR33048">
    <property type="entry name" value="PTH11-LIKE INTEGRAL MEMBRANE PROTEIN (AFU_ORTHOLOGUE AFUA_5G11245)"/>
    <property type="match status" value="1"/>
</dbReference>
<feature type="domain" description="Rhodopsin" evidence="8">
    <location>
        <begin position="29"/>
        <end position="287"/>
    </location>
</feature>
<evidence type="ECO:0000313" key="10">
    <source>
        <dbReference type="Proteomes" id="UP000091918"/>
    </source>
</evidence>
<dbReference type="InterPro" id="IPR049326">
    <property type="entry name" value="Rhodopsin_dom_fungi"/>
</dbReference>
<feature type="region of interest" description="Disordered" evidence="6">
    <location>
        <begin position="297"/>
        <end position="325"/>
    </location>
</feature>
<comment type="caution">
    <text evidence="9">The sequence shown here is derived from an EMBL/GenBank/DDBJ whole genome shotgun (WGS) entry which is preliminary data.</text>
</comment>
<feature type="transmembrane region" description="Helical" evidence="7">
    <location>
        <begin position="44"/>
        <end position="69"/>
    </location>
</feature>
<dbReference type="PANTHER" id="PTHR33048:SF162">
    <property type="entry name" value="SATRATOXIN BIOSYNTHESIS SC1 CLUSTER PROTEIN 4"/>
    <property type="match status" value="1"/>
</dbReference>
<feature type="transmembrane region" description="Helical" evidence="7">
    <location>
        <begin position="220"/>
        <end position="240"/>
    </location>
</feature>
<evidence type="ECO:0000256" key="1">
    <source>
        <dbReference type="ARBA" id="ARBA00004141"/>
    </source>
</evidence>
<dbReference type="EMBL" id="LGUA01000168">
    <property type="protein sequence ID" value="OAX83498.1"/>
    <property type="molecule type" value="Genomic_DNA"/>
</dbReference>
<dbReference type="Pfam" id="PF20684">
    <property type="entry name" value="Fung_rhodopsin"/>
    <property type="match status" value="1"/>
</dbReference>
<keyword evidence="4 7" id="KW-0472">Membrane</keyword>
<comment type="subcellular location">
    <subcellularLocation>
        <location evidence="1">Membrane</location>
        <topology evidence="1">Multi-pass membrane protein</topology>
    </subcellularLocation>
</comment>
<evidence type="ECO:0000313" key="9">
    <source>
        <dbReference type="EMBL" id="OAX83498.1"/>
    </source>
</evidence>
<evidence type="ECO:0000256" key="2">
    <source>
        <dbReference type="ARBA" id="ARBA00022692"/>
    </source>
</evidence>
<evidence type="ECO:0000256" key="4">
    <source>
        <dbReference type="ARBA" id="ARBA00023136"/>
    </source>
</evidence>
<organism evidence="9 10">
    <name type="scientific">Emergomyces africanus</name>
    <dbReference type="NCBI Taxonomy" id="1955775"/>
    <lineage>
        <taxon>Eukaryota</taxon>
        <taxon>Fungi</taxon>
        <taxon>Dikarya</taxon>
        <taxon>Ascomycota</taxon>
        <taxon>Pezizomycotina</taxon>
        <taxon>Eurotiomycetes</taxon>
        <taxon>Eurotiomycetidae</taxon>
        <taxon>Onygenales</taxon>
        <taxon>Ajellomycetaceae</taxon>
        <taxon>Emergomyces</taxon>
    </lineage>
</organism>
<comment type="similarity">
    <text evidence="5">Belongs to the SAT4 family.</text>
</comment>
<evidence type="ECO:0000256" key="6">
    <source>
        <dbReference type="SAM" id="MobiDB-lite"/>
    </source>
</evidence>
<gene>
    <name evidence="9" type="ORF">ACJ72_02132</name>
</gene>
<protein>
    <recommendedName>
        <fullName evidence="8">Rhodopsin domain-containing protein</fullName>
    </recommendedName>
</protein>
<feature type="transmembrane region" description="Helical" evidence="7">
    <location>
        <begin position="187"/>
        <end position="208"/>
    </location>
</feature>
<keyword evidence="3 7" id="KW-1133">Transmembrane helix</keyword>
<evidence type="ECO:0000256" key="5">
    <source>
        <dbReference type="ARBA" id="ARBA00038359"/>
    </source>
</evidence>
<evidence type="ECO:0000259" key="8">
    <source>
        <dbReference type="Pfam" id="PF20684"/>
    </source>
</evidence>
<keyword evidence="10" id="KW-1185">Reference proteome</keyword>
<reference evidence="9 10" key="1">
    <citation type="submission" date="2015-07" db="EMBL/GenBank/DDBJ databases">
        <title>Emmonsia species relationships and genome sequence.</title>
        <authorList>
            <person name="Cuomo C.A."/>
            <person name="Schwartz I.S."/>
            <person name="Kenyon C."/>
            <person name="de Hoog G.S."/>
            <person name="Govender N.P."/>
            <person name="Botha A."/>
            <person name="Moreno L."/>
            <person name="de Vries M."/>
            <person name="Munoz J.F."/>
            <person name="Stielow J.B."/>
        </authorList>
    </citation>
    <scope>NUCLEOTIDE SEQUENCE [LARGE SCALE GENOMIC DNA]</scope>
    <source>
        <strain evidence="9 10">CBS 136260</strain>
    </source>
</reference>
<dbReference type="STRING" id="1658172.A0A1B7P3D3"/>
<proteinExistence type="inferred from homology"/>
<dbReference type="InterPro" id="IPR052337">
    <property type="entry name" value="SAT4-like"/>
</dbReference>
<keyword evidence="2 7" id="KW-0812">Transmembrane</keyword>
<feature type="transmembrane region" description="Helical" evidence="7">
    <location>
        <begin position="12"/>
        <end position="32"/>
    </location>
</feature>
<feature type="transmembrane region" description="Helical" evidence="7">
    <location>
        <begin position="109"/>
        <end position="127"/>
    </location>
</feature>
<dbReference type="AlphaFoldDB" id="A0A1B7P3D3"/>
<evidence type="ECO:0000256" key="7">
    <source>
        <dbReference type="SAM" id="Phobius"/>
    </source>
</evidence>
<sequence length="453" mass="51133">MSYQAHQHAMYWGVAWALWGVGVVTTIGRAALRFQVQRIYLAEDYLAFICLIFLTAVTSLGTVLGPIFFDLMDYLHAAKIDPTNFSTYDYDNMTKEISTALKLLFCQMLLFWTTLWAAKFSILAFFGRIVIGLPRYIKIFWLVFALVLATYVTCLLTNFLTCSPLSATWTPNIDTCLMDVKRVDINLKVAVGADVGSDLLIMILPLYLLMKARISTKHKFGLACMFSLGLIIIAFAFVRYHEIKKVTDDKDMVELLHTPIRLAMWSQIEASIALLVTNIPAFRSLIATPRGISIRPAKKHRGRRSFPQSSSGTRPSEGLYPAGQKRTLNRRLSRSSFEMHSLHSESSSYENQEELGEGQAAPSSLALAIVRTTEVNVHSHTRDDEKYSSPHLYCLREAGGSGFIELIFINCDYSNGIMEWGEKWGGEKYGVPDIWIDTVLDDSHQHYIPITTH</sequence>
<dbReference type="GO" id="GO:0016020">
    <property type="term" value="C:membrane"/>
    <property type="evidence" value="ECO:0007669"/>
    <property type="project" value="UniProtKB-SubCell"/>
</dbReference>
<accession>A0A1B7P3D3</accession>
<name>A0A1B7P3D3_9EURO</name>
<evidence type="ECO:0000256" key="3">
    <source>
        <dbReference type="ARBA" id="ARBA00022989"/>
    </source>
</evidence>
<dbReference type="OrthoDB" id="444631at2759"/>
<dbReference type="Proteomes" id="UP000091918">
    <property type="component" value="Unassembled WGS sequence"/>
</dbReference>
<feature type="transmembrane region" description="Helical" evidence="7">
    <location>
        <begin position="139"/>
        <end position="160"/>
    </location>
</feature>